<keyword evidence="1" id="KW-1133">Transmembrane helix</keyword>
<keyword evidence="1" id="KW-0812">Transmembrane</keyword>
<evidence type="ECO:0000313" key="3">
    <source>
        <dbReference type="Proteomes" id="UP000500826"/>
    </source>
</evidence>
<proteinExistence type="predicted"/>
<reference evidence="2 3" key="2">
    <citation type="submission" date="2020-05" db="EMBL/GenBank/DDBJ databases">
        <authorList>
            <person name="Khan S.A."/>
            <person name="Jeon C.O."/>
            <person name="Chun B.H."/>
        </authorList>
    </citation>
    <scope>NUCLEOTIDE SEQUENCE [LARGE SCALE GENOMIC DNA]</scope>
    <source>
        <strain evidence="2 3">H242</strain>
    </source>
</reference>
<dbReference type="Proteomes" id="UP000500826">
    <property type="component" value="Chromosome"/>
</dbReference>
<accession>A0ABX6P9S8</accession>
<organism evidence="2 3">
    <name type="scientific">Ramlibacter terrae</name>
    <dbReference type="NCBI Taxonomy" id="2732511"/>
    <lineage>
        <taxon>Bacteria</taxon>
        <taxon>Pseudomonadati</taxon>
        <taxon>Pseudomonadota</taxon>
        <taxon>Betaproteobacteria</taxon>
        <taxon>Burkholderiales</taxon>
        <taxon>Comamonadaceae</taxon>
        <taxon>Ramlibacter</taxon>
    </lineage>
</organism>
<protein>
    <submittedName>
        <fullName evidence="2">Branched-chain amino acid ABC transporter</fullName>
    </submittedName>
</protein>
<evidence type="ECO:0000256" key="1">
    <source>
        <dbReference type="SAM" id="Phobius"/>
    </source>
</evidence>
<dbReference type="Pfam" id="PF05437">
    <property type="entry name" value="AzlD"/>
    <property type="match status" value="1"/>
</dbReference>
<evidence type="ECO:0000313" key="2">
    <source>
        <dbReference type="EMBL" id="QJW85836.1"/>
    </source>
</evidence>
<name>A0ABX6P9S8_9BURK</name>
<dbReference type="EMBL" id="CP053418">
    <property type="protein sequence ID" value="QJW85836.1"/>
    <property type="molecule type" value="Genomic_DNA"/>
</dbReference>
<keyword evidence="1" id="KW-0472">Membrane</keyword>
<keyword evidence="3" id="KW-1185">Reference proteome</keyword>
<feature type="transmembrane region" description="Helical" evidence="1">
    <location>
        <begin position="31"/>
        <end position="50"/>
    </location>
</feature>
<sequence>MAAASYACRVAGYFLMAWVPITDRVQAALKAIPLGVMIGIVLPSAVSGKVPELVGLAVVGVAMKLVGNDVVAALLGAAAVAACRWMGL</sequence>
<dbReference type="InterPro" id="IPR008407">
    <property type="entry name" value="Brnchd-chn_aa_trnsp_AzlD"/>
</dbReference>
<gene>
    <name evidence="2" type="ORF">HK414_16695</name>
</gene>
<reference evidence="2 3" key="1">
    <citation type="submission" date="2020-05" db="EMBL/GenBank/DDBJ databases">
        <title>Ramlibacter rhizophilus sp. nov., isolated from rhizosphere soil of national flower Mugunghwa from South Korea.</title>
        <authorList>
            <person name="Zheng-Fei Y."/>
            <person name="Huan T."/>
        </authorList>
    </citation>
    <scope>NUCLEOTIDE SEQUENCE [LARGE SCALE GENOMIC DNA]</scope>
    <source>
        <strain evidence="2 3">H242</strain>
    </source>
</reference>